<name>A0ABQ4WYN3_9ASTR</name>
<evidence type="ECO:0000313" key="2">
    <source>
        <dbReference type="Proteomes" id="UP001151760"/>
    </source>
</evidence>
<gene>
    <name evidence="1" type="ORF">Tco_0652806</name>
</gene>
<comment type="caution">
    <text evidence="1">The sequence shown here is derived from an EMBL/GenBank/DDBJ whole genome shotgun (WGS) entry which is preliminary data.</text>
</comment>
<accession>A0ABQ4WYN3</accession>
<protein>
    <submittedName>
        <fullName evidence="1">Uncharacterized protein</fullName>
    </submittedName>
</protein>
<proteinExistence type="predicted"/>
<evidence type="ECO:0000313" key="1">
    <source>
        <dbReference type="EMBL" id="GJS58022.1"/>
    </source>
</evidence>
<dbReference type="EMBL" id="BQNB010009050">
    <property type="protein sequence ID" value="GJS58022.1"/>
    <property type="molecule type" value="Genomic_DNA"/>
</dbReference>
<reference evidence="1" key="1">
    <citation type="journal article" date="2022" name="Int. J. Mol. Sci.">
        <title>Draft Genome of Tanacetum Coccineum: Genomic Comparison of Closely Related Tanacetum-Family Plants.</title>
        <authorList>
            <person name="Yamashiro T."/>
            <person name="Shiraishi A."/>
            <person name="Nakayama K."/>
            <person name="Satake H."/>
        </authorList>
    </citation>
    <scope>NUCLEOTIDE SEQUENCE</scope>
</reference>
<reference evidence="1" key="2">
    <citation type="submission" date="2022-01" db="EMBL/GenBank/DDBJ databases">
        <authorList>
            <person name="Yamashiro T."/>
            <person name="Shiraishi A."/>
            <person name="Satake H."/>
            <person name="Nakayama K."/>
        </authorList>
    </citation>
    <scope>NUCLEOTIDE SEQUENCE</scope>
</reference>
<keyword evidence="2" id="KW-1185">Reference proteome</keyword>
<dbReference type="Proteomes" id="UP001151760">
    <property type="component" value="Unassembled WGS sequence"/>
</dbReference>
<organism evidence="1 2">
    <name type="scientific">Tanacetum coccineum</name>
    <dbReference type="NCBI Taxonomy" id="301880"/>
    <lineage>
        <taxon>Eukaryota</taxon>
        <taxon>Viridiplantae</taxon>
        <taxon>Streptophyta</taxon>
        <taxon>Embryophyta</taxon>
        <taxon>Tracheophyta</taxon>
        <taxon>Spermatophyta</taxon>
        <taxon>Magnoliopsida</taxon>
        <taxon>eudicotyledons</taxon>
        <taxon>Gunneridae</taxon>
        <taxon>Pentapetalae</taxon>
        <taxon>asterids</taxon>
        <taxon>campanulids</taxon>
        <taxon>Asterales</taxon>
        <taxon>Asteraceae</taxon>
        <taxon>Asteroideae</taxon>
        <taxon>Anthemideae</taxon>
        <taxon>Anthemidinae</taxon>
        <taxon>Tanacetum</taxon>
    </lineage>
</organism>
<sequence length="127" mass="14433">MEDLFLWRKFPMEGKLTRKDFKLTDESHVLLKVPRKDNMYSVDLKNVVPQGGLTCIFAKATPGESNLCIRRRGTVVNFKTMNKLSLLLCPIRDHGIANVVVLFWGGVLSGVERVCLVVEKKREKDGE</sequence>